<organism evidence="2 3">
    <name type="scientific">Penicillium capsulatum</name>
    <dbReference type="NCBI Taxonomy" id="69766"/>
    <lineage>
        <taxon>Eukaryota</taxon>
        <taxon>Fungi</taxon>
        <taxon>Dikarya</taxon>
        <taxon>Ascomycota</taxon>
        <taxon>Pezizomycotina</taxon>
        <taxon>Eurotiomycetes</taxon>
        <taxon>Eurotiomycetidae</taxon>
        <taxon>Eurotiales</taxon>
        <taxon>Aspergillaceae</taxon>
        <taxon>Penicillium</taxon>
    </lineage>
</organism>
<sequence length="599" mass="65886">MAPKKNQPSAHKRDGIHFVNARPSSETERLSAKRLVRAHVGRWISDQTKDRSTSLESLGSSRSTHALHDSISPSSSNLTHVGSSSYTHGSRSSSYSTRPAHAIQHALPVSLEQVPQREWQPSPFPPSHASDSSESSDDASTVVTVSSNPTAIRRWHALSPIEPPISSALDPFGTHPSRFKPEIMNLCEEYCLKVLWPGLIPTRDQRKETGQLWSPLARSDPALFTSFMFASLCHRRMQWLNGSITKDSFDRELDQALELCEMESISLINEAVHDPSRAISDAVLLSVICMAHHRATGNSGGGPLRTPFNPPLRRLQWVDVYGCLRPNMVHVQGLLQLINLRGGLKNITTLGLRPTIGFSDIFTASVLCSRPVFEFWPIDPNRNGISIYALLDFDQSDVDHGFGRLRGIGITPQMAEALQAAHTYIEILKACLASGYEISLLADKRNITQHTLLSIPQATDVHAHFSHPSQPATYEACRLTALIFGVGVVFPLPAQSTPLRSLAQQLQSALSQPTASTLWSSPNTRILLLWILTLGGIAACDTPGRSFFASALGHSSRCSGLSSWPDLKQCLEMMLWYDLACDEAGEALWHETQASYATE</sequence>
<dbReference type="EMBL" id="JAPQKO010000002">
    <property type="protein sequence ID" value="KAJ5180894.1"/>
    <property type="molecule type" value="Genomic_DNA"/>
</dbReference>
<evidence type="ECO:0000313" key="2">
    <source>
        <dbReference type="EMBL" id="KAJ5180894.1"/>
    </source>
</evidence>
<feature type="region of interest" description="Disordered" evidence="1">
    <location>
        <begin position="116"/>
        <end position="141"/>
    </location>
</feature>
<feature type="compositionally biased region" description="Polar residues" evidence="1">
    <location>
        <begin position="71"/>
        <end position="81"/>
    </location>
</feature>
<keyword evidence="3" id="KW-1185">Reference proteome</keyword>
<comment type="caution">
    <text evidence="2">The sequence shown here is derived from an EMBL/GenBank/DDBJ whole genome shotgun (WGS) entry which is preliminary data.</text>
</comment>
<dbReference type="OrthoDB" id="3469466at2759"/>
<name>A0A9W9LXJ7_9EURO</name>
<evidence type="ECO:0000313" key="3">
    <source>
        <dbReference type="Proteomes" id="UP001146351"/>
    </source>
</evidence>
<dbReference type="AlphaFoldDB" id="A0A9W9LXJ7"/>
<proteinExistence type="predicted"/>
<reference evidence="2" key="1">
    <citation type="submission" date="2022-11" db="EMBL/GenBank/DDBJ databases">
        <authorList>
            <person name="Petersen C."/>
        </authorList>
    </citation>
    <scope>NUCLEOTIDE SEQUENCE</scope>
    <source>
        <strain evidence="2">IBT 21917</strain>
    </source>
</reference>
<dbReference type="PANTHER" id="PTHR37540:SF5">
    <property type="entry name" value="TRANSCRIPTION FACTOR DOMAIN-CONTAINING PROTEIN"/>
    <property type="match status" value="1"/>
</dbReference>
<reference evidence="2" key="2">
    <citation type="journal article" date="2023" name="IMA Fungus">
        <title>Comparative genomic study of the Penicillium genus elucidates a diverse pangenome and 15 lateral gene transfer events.</title>
        <authorList>
            <person name="Petersen C."/>
            <person name="Sorensen T."/>
            <person name="Nielsen M.R."/>
            <person name="Sondergaard T.E."/>
            <person name="Sorensen J.L."/>
            <person name="Fitzpatrick D.A."/>
            <person name="Frisvad J.C."/>
            <person name="Nielsen K.L."/>
        </authorList>
    </citation>
    <scope>NUCLEOTIDE SEQUENCE</scope>
    <source>
        <strain evidence="2">IBT 21917</strain>
    </source>
</reference>
<evidence type="ECO:0000256" key="1">
    <source>
        <dbReference type="SAM" id="MobiDB-lite"/>
    </source>
</evidence>
<dbReference type="Pfam" id="PF11951">
    <property type="entry name" value="Fungal_trans_2"/>
    <property type="match status" value="1"/>
</dbReference>
<feature type="compositionally biased region" description="Low complexity" evidence="1">
    <location>
        <begin position="54"/>
        <end position="64"/>
    </location>
</feature>
<feature type="compositionally biased region" description="Low complexity" evidence="1">
    <location>
        <begin position="82"/>
        <end position="98"/>
    </location>
</feature>
<dbReference type="InterPro" id="IPR021858">
    <property type="entry name" value="Fun_TF"/>
</dbReference>
<dbReference type="Proteomes" id="UP001146351">
    <property type="component" value="Unassembled WGS sequence"/>
</dbReference>
<feature type="compositionally biased region" description="Low complexity" evidence="1">
    <location>
        <begin position="127"/>
        <end position="141"/>
    </location>
</feature>
<feature type="region of interest" description="Disordered" evidence="1">
    <location>
        <begin position="1"/>
        <end position="99"/>
    </location>
</feature>
<accession>A0A9W9LXJ7</accession>
<protein>
    <recommendedName>
        <fullName evidence="4">Transcription factor domain-containing protein</fullName>
    </recommendedName>
</protein>
<dbReference type="PANTHER" id="PTHR37540">
    <property type="entry name" value="TRANSCRIPTION FACTOR (ACR-2), PUTATIVE-RELATED-RELATED"/>
    <property type="match status" value="1"/>
</dbReference>
<evidence type="ECO:0008006" key="4">
    <source>
        <dbReference type="Google" id="ProtNLM"/>
    </source>
</evidence>
<gene>
    <name evidence="2" type="ORF">N7492_004104</name>
</gene>